<reference evidence="1 2" key="1">
    <citation type="journal article" date="2018" name="Front. Plant Sci.">
        <title>Red Clover (Trifolium pratense) and Zigzag Clover (T. medium) - A Picture of Genomic Similarities and Differences.</title>
        <authorList>
            <person name="Dluhosova J."/>
            <person name="Istvanek J."/>
            <person name="Nedelnik J."/>
            <person name="Repkova J."/>
        </authorList>
    </citation>
    <scope>NUCLEOTIDE SEQUENCE [LARGE SCALE GENOMIC DNA]</scope>
    <source>
        <strain evidence="2">cv. 10/8</strain>
        <tissue evidence="1">Leaf</tissue>
    </source>
</reference>
<dbReference type="AlphaFoldDB" id="A0A392T3Q2"/>
<dbReference type="EMBL" id="LXQA010489152">
    <property type="protein sequence ID" value="MCI55017.1"/>
    <property type="molecule type" value="Genomic_DNA"/>
</dbReference>
<evidence type="ECO:0000313" key="2">
    <source>
        <dbReference type="Proteomes" id="UP000265520"/>
    </source>
</evidence>
<feature type="non-terminal residue" evidence="1">
    <location>
        <position position="1"/>
    </location>
</feature>
<sequence>GLIKALEDLKLAKNGACNKAGAEIQHNNLEKSDQANAEPVIQTIGPVQATLMGSTCASQKRRKITVDCPM</sequence>
<dbReference type="Proteomes" id="UP000265520">
    <property type="component" value="Unassembled WGS sequence"/>
</dbReference>
<name>A0A392T3Q2_9FABA</name>
<comment type="caution">
    <text evidence="1">The sequence shown here is derived from an EMBL/GenBank/DDBJ whole genome shotgun (WGS) entry which is preliminary data.</text>
</comment>
<proteinExistence type="predicted"/>
<accession>A0A392T3Q2</accession>
<organism evidence="1 2">
    <name type="scientific">Trifolium medium</name>
    <dbReference type="NCBI Taxonomy" id="97028"/>
    <lineage>
        <taxon>Eukaryota</taxon>
        <taxon>Viridiplantae</taxon>
        <taxon>Streptophyta</taxon>
        <taxon>Embryophyta</taxon>
        <taxon>Tracheophyta</taxon>
        <taxon>Spermatophyta</taxon>
        <taxon>Magnoliopsida</taxon>
        <taxon>eudicotyledons</taxon>
        <taxon>Gunneridae</taxon>
        <taxon>Pentapetalae</taxon>
        <taxon>rosids</taxon>
        <taxon>fabids</taxon>
        <taxon>Fabales</taxon>
        <taxon>Fabaceae</taxon>
        <taxon>Papilionoideae</taxon>
        <taxon>50 kb inversion clade</taxon>
        <taxon>NPAAA clade</taxon>
        <taxon>Hologalegina</taxon>
        <taxon>IRL clade</taxon>
        <taxon>Trifolieae</taxon>
        <taxon>Trifolium</taxon>
    </lineage>
</organism>
<keyword evidence="2" id="KW-1185">Reference proteome</keyword>
<protein>
    <submittedName>
        <fullName evidence="1">Uncharacterized protein</fullName>
    </submittedName>
</protein>
<evidence type="ECO:0000313" key="1">
    <source>
        <dbReference type="EMBL" id="MCI55017.1"/>
    </source>
</evidence>